<feature type="signal peptide" evidence="2">
    <location>
        <begin position="1"/>
        <end position="23"/>
    </location>
</feature>
<organism evidence="3 4">
    <name type="scientific">Bombus vosnesenskii</name>
    <dbReference type="NCBI Taxonomy" id="207650"/>
    <lineage>
        <taxon>Eukaryota</taxon>
        <taxon>Metazoa</taxon>
        <taxon>Ecdysozoa</taxon>
        <taxon>Arthropoda</taxon>
        <taxon>Hexapoda</taxon>
        <taxon>Insecta</taxon>
        <taxon>Pterygota</taxon>
        <taxon>Neoptera</taxon>
        <taxon>Endopterygota</taxon>
        <taxon>Hymenoptera</taxon>
        <taxon>Apocrita</taxon>
        <taxon>Aculeata</taxon>
        <taxon>Apoidea</taxon>
        <taxon>Anthophila</taxon>
        <taxon>Apidae</taxon>
        <taxon>Bombus</taxon>
        <taxon>Pyrobombus</taxon>
    </lineage>
</organism>
<evidence type="ECO:0000313" key="4">
    <source>
        <dbReference type="RefSeq" id="XP_033356033.1"/>
    </source>
</evidence>
<dbReference type="KEGG" id="bvk:117236831"/>
<dbReference type="AlphaFoldDB" id="A0A6J3KRP1"/>
<sequence length="160" mass="16398">MRVILSLFLTCFLLGFLASIGNGQLIGQGVLSTAQGTTGNLIPQAPTLNDALTSILGPLLSGNSTGGGNSLTGSLSKLLTGLQNVSIGDLLQGILNGNLSQLQILLGPVIELLESLPIVGPLIILLSQVLRIPLTLVASIVALLLELLLVLLNITRSTSG</sequence>
<keyword evidence="1" id="KW-1133">Transmembrane helix</keyword>
<keyword evidence="1" id="KW-0472">Membrane</keyword>
<evidence type="ECO:0000256" key="1">
    <source>
        <dbReference type="SAM" id="Phobius"/>
    </source>
</evidence>
<protein>
    <submittedName>
        <fullName evidence="4">Uncharacterized protein LOC117236831</fullName>
    </submittedName>
</protein>
<feature type="transmembrane region" description="Helical" evidence="1">
    <location>
        <begin position="132"/>
        <end position="154"/>
    </location>
</feature>
<accession>A0A6J3KRP1</accession>
<dbReference type="Proteomes" id="UP000504631">
    <property type="component" value="Unplaced"/>
</dbReference>
<keyword evidence="2" id="KW-0732">Signal</keyword>
<gene>
    <name evidence="4" type="primary">LOC117236831</name>
</gene>
<feature type="chain" id="PRO_5026872178" evidence="2">
    <location>
        <begin position="24"/>
        <end position="160"/>
    </location>
</feature>
<evidence type="ECO:0000256" key="2">
    <source>
        <dbReference type="SAM" id="SignalP"/>
    </source>
</evidence>
<dbReference type="GeneID" id="117236831"/>
<evidence type="ECO:0000313" key="3">
    <source>
        <dbReference type="Proteomes" id="UP000504631"/>
    </source>
</evidence>
<dbReference type="RefSeq" id="XP_033356033.1">
    <property type="nucleotide sequence ID" value="XM_033500142.1"/>
</dbReference>
<keyword evidence="1" id="KW-0812">Transmembrane</keyword>
<proteinExistence type="predicted"/>
<reference evidence="4" key="1">
    <citation type="submission" date="2025-08" db="UniProtKB">
        <authorList>
            <consortium name="RefSeq"/>
        </authorList>
    </citation>
    <scope>IDENTIFICATION</scope>
    <source>
        <tissue evidence="4">Muscle</tissue>
    </source>
</reference>
<keyword evidence="3" id="KW-1185">Reference proteome</keyword>
<name>A0A6J3KRP1_9HYME</name>